<gene>
    <name evidence="2" type="ORF">GTW20_06270</name>
</gene>
<dbReference type="Pfam" id="PF13560">
    <property type="entry name" value="HTH_31"/>
    <property type="match status" value="1"/>
</dbReference>
<dbReference type="EMBL" id="WWHY01000001">
    <property type="protein sequence ID" value="MYR31889.1"/>
    <property type="molecule type" value="Genomic_DNA"/>
</dbReference>
<evidence type="ECO:0000259" key="1">
    <source>
        <dbReference type="PROSITE" id="PS50943"/>
    </source>
</evidence>
<protein>
    <submittedName>
        <fullName evidence="2">Helix-turn-helix domain-containing protein</fullName>
    </submittedName>
</protein>
<organism evidence="2 3">
    <name type="scientific">Nocardiopsis alba</name>
    <dbReference type="NCBI Taxonomy" id="53437"/>
    <lineage>
        <taxon>Bacteria</taxon>
        <taxon>Bacillati</taxon>
        <taxon>Actinomycetota</taxon>
        <taxon>Actinomycetes</taxon>
        <taxon>Streptosporangiales</taxon>
        <taxon>Nocardiopsidaceae</taxon>
        <taxon>Nocardiopsis</taxon>
    </lineage>
</organism>
<dbReference type="InterPro" id="IPR001387">
    <property type="entry name" value="Cro/C1-type_HTH"/>
</dbReference>
<dbReference type="Pfam" id="PF19054">
    <property type="entry name" value="DUF5753"/>
    <property type="match status" value="1"/>
</dbReference>
<accession>A0A7K2IPI1</accession>
<dbReference type="InterPro" id="IPR010982">
    <property type="entry name" value="Lambda_DNA-bd_dom_sf"/>
</dbReference>
<dbReference type="InterPro" id="IPR043917">
    <property type="entry name" value="DUF5753"/>
</dbReference>
<proteinExistence type="predicted"/>
<dbReference type="GO" id="GO:0003677">
    <property type="term" value="F:DNA binding"/>
    <property type="evidence" value="ECO:0007669"/>
    <property type="project" value="InterPro"/>
</dbReference>
<dbReference type="PROSITE" id="PS50943">
    <property type="entry name" value="HTH_CROC1"/>
    <property type="match status" value="1"/>
</dbReference>
<dbReference type="SUPFAM" id="SSF47413">
    <property type="entry name" value="lambda repressor-like DNA-binding domains"/>
    <property type="match status" value="1"/>
</dbReference>
<dbReference type="Gene3D" id="1.10.260.40">
    <property type="entry name" value="lambda repressor-like DNA-binding domains"/>
    <property type="match status" value="1"/>
</dbReference>
<comment type="caution">
    <text evidence="2">The sequence shown here is derived from an EMBL/GenBank/DDBJ whole genome shotgun (WGS) entry which is preliminary data.</text>
</comment>
<feature type="domain" description="HTH cro/C1-type" evidence="1">
    <location>
        <begin position="19"/>
        <end position="74"/>
    </location>
</feature>
<dbReference type="Proteomes" id="UP000467124">
    <property type="component" value="Unassembled WGS sequence"/>
</dbReference>
<dbReference type="SMART" id="SM00530">
    <property type="entry name" value="HTH_XRE"/>
    <property type="match status" value="1"/>
</dbReference>
<sequence>MNQEQKSPNIRRRRLGQVLRGLREESGLTLDAAAKGAGVPRSTLGRMETAEARRLRHTDLNALADFYDVDAETREGMYGLAREAKERGWWSKYKDVFGERALPDWEAEASAIRTFQSQLIPGLFQTPRYAAAIFRGGRATTEENIERLVEARMTRQQILNRIHPPRMTAVIDEAALHRLIGGHEIMREQLEHLGHLAVRHNIDVQVLPYEAGEHLGMEGSFTILEFPEPRDTPIVYVETATRGLFLESTEELDTYNVTFSNVQGVALSTSRSAEFIHHATQALEKQT</sequence>
<dbReference type="RefSeq" id="WP_161110514.1">
    <property type="nucleotide sequence ID" value="NZ_WWHY01000001.1"/>
</dbReference>
<reference evidence="2 3" key="1">
    <citation type="journal article" date="2019" name="Nat. Commun.">
        <title>The antimicrobial potential of Streptomyces from insect microbiomes.</title>
        <authorList>
            <person name="Chevrette M.G."/>
            <person name="Carlson C.M."/>
            <person name="Ortega H.E."/>
            <person name="Thomas C."/>
            <person name="Ananiev G.E."/>
            <person name="Barns K.J."/>
            <person name="Book A.J."/>
            <person name="Cagnazzo J."/>
            <person name="Carlos C."/>
            <person name="Flanigan W."/>
            <person name="Grubbs K.J."/>
            <person name="Horn H.A."/>
            <person name="Hoffmann F.M."/>
            <person name="Klassen J.L."/>
            <person name="Knack J.J."/>
            <person name="Lewin G.R."/>
            <person name="McDonald B.R."/>
            <person name="Muller L."/>
            <person name="Melo W.G.P."/>
            <person name="Pinto-Tomas A.A."/>
            <person name="Schmitz A."/>
            <person name="Wendt-Pienkowski E."/>
            <person name="Wildman S."/>
            <person name="Zhao M."/>
            <person name="Zhang F."/>
            <person name="Bugni T.S."/>
            <person name="Andes D.R."/>
            <person name="Pupo M.T."/>
            <person name="Currie C.R."/>
        </authorList>
    </citation>
    <scope>NUCLEOTIDE SEQUENCE [LARGE SCALE GENOMIC DNA]</scope>
    <source>
        <strain evidence="2 3">SID5840</strain>
    </source>
</reference>
<evidence type="ECO:0000313" key="2">
    <source>
        <dbReference type="EMBL" id="MYR31889.1"/>
    </source>
</evidence>
<dbReference type="AlphaFoldDB" id="A0A7K2IPI1"/>
<name>A0A7K2IPI1_9ACTN</name>
<evidence type="ECO:0000313" key="3">
    <source>
        <dbReference type="Proteomes" id="UP000467124"/>
    </source>
</evidence>
<dbReference type="CDD" id="cd00093">
    <property type="entry name" value="HTH_XRE"/>
    <property type="match status" value="1"/>
</dbReference>